<organism evidence="2 3">
    <name type="scientific">Citrus x changshan-huyou</name>
    <dbReference type="NCBI Taxonomy" id="2935761"/>
    <lineage>
        <taxon>Eukaryota</taxon>
        <taxon>Viridiplantae</taxon>
        <taxon>Streptophyta</taxon>
        <taxon>Embryophyta</taxon>
        <taxon>Tracheophyta</taxon>
        <taxon>Spermatophyta</taxon>
        <taxon>Magnoliopsida</taxon>
        <taxon>eudicotyledons</taxon>
        <taxon>Gunneridae</taxon>
        <taxon>Pentapetalae</taxon>
        <taxon>rosids</taxon>
        <taxon>malvids</taxon>
        <taxon>Sapindales</taxon>
        <taxon>Rutaceae</taxon>
        <taxon>Aurantioideae</taxon>
        <taxon>Citrus</taxon>
    </lineage>
</organism>
<feature type="region of interest" description="Disordered" evidence="1">
    <location>
        <begin position="1"/>
        <end position="39"/>
    </location>
</feature>
<feature type="compositionally biased region" description="Polar residues" evidence="1">
    <location>
        <begin position="22"/>
        <end position="33"/>
    </location>
</feature>
<reference evidence="2 3" key="1">
    <citation type="submission" date="2024-05" db="EMBL/GenBank/DDBJ databases">
        <title>Haplotype-resolved chromosome-level genome assembly of Huyou (Citrus changshanensis).</title>
        <authorList>
            <person name="Miao C."/>
            <person name="Chen W."/>
            <person name="Wu Y."/>
            <person name="Wang L."/>
            <person name="Zhao S."/>
            <person name="Grierson D."/>
            <person name="Xu C."/>
            <person name="Chen K."/>
        </authorList>
    </citation>
    <scope>NUCLEOTIDE SEQUENCE [LARGE SCALE GENOMIC DNA]</scope>
    <source>
        <strain evidence="2">01-14</strain>
        <tissue evidence="2">Leaf</tissue>
    </source>
</reference>
<evidence type="ECO:0000313" key="3">
    <source>
        <dbReference type="Proteomes" id="UP001428341"/>
    </source>
</evidence>
<evidence type="ECO:0000313" key="2">
    <source>
        <dbReference type="EMBL" id="KAK9189258.1"/>
    </source>
</evidence>
<gene>
    <name evidence="2" type="ORF">WN944_020664</name>
</gene>
<accession>A0AAP0QH14</accession>
<evidence type="ECO:0000256" key="1">
    <source>
        <dbReference type="SAM" id="MobiDB-lite"/>
    </source>
</evidence>
<dbReference type="AlphaFoldDB" id="A0AAP0QH14"/>
<protein>
    <submittedName>
        <fullName evidence="2">Uncharacterized protein</fullName>
    </submittedName>
</protein>
<dbReference type="Proteomes" id="UP001428341">
    <property type="component" value="Unassembled WGS sequence"/>
</dbReference>
<sequence>MTVGHEVTQPKPSAEKADPETDFNSSKVENASSRRPLWPQDTCNLQELYDKPSIVVGSAHHHQTTYNLQELYNE</sequence>
<proteinExistence type="predicted"/>
<keyword evidence="3" id="KW-1185">Reference proteome</keyword>
<dbReference type="EMBL" id="JBCGBO010000007">
    <property type="protein sequence ID" value="KAK9189258.1"/>
    <property type="molecule type" value="Genomic_DNA"/>
</dbReference>
<comment type="caution">
    <text evidence="2">The sequence shown here is derived from an EMBL/GenBank/DDBJ whole genome shotgun (WGS) entry which is preliminary data.</text>
</comment>
<name>A0AAP0QH14_9ROSI</name>